<dbReference type="EMBL" id="RHFK02000001">
    <property type="protein sequence ID" value="TWW80526.1"/>
    <property type="molecule type" value="Genomic_DNA"/>
</dbReference>
<dbReference type="Proteomes" id="UP000324091">
    <property type="component" value="Chromosome 1"/>
</dbReference>
<gene>
    <name evidence="2" type="ORF">D4764_01G0003410</name>
</gene>
<evidence type="ECO:0000256" key="1">
    <source>
        <dbReference type="SAM" id="MobiDB-lite"/>
    </source>
</evidence>
<accession>A0A5C6PNP8</accession>
<comment type="caution">
    <text evidence="2">The sequence shown here is derived from an EMBL/GenBank/DDBJ whole genome shotgun (WGS) entry which is preliminary data.</text>
</comment>
<proteinExistence type="predicted"/>
<feature type="region of interest" description="Disordered" evidence="1">
    <location>
        <begin position="25"/>
        <end position="69"/>
    </location>
</feature>
<protein>
    <submittedName>
        <fullName evidence="2">Uncharacterized protein</fullName>
    </submittedName>
</protein>
<evidence type="ECO:0000313" key="3">
    <source>
        <dbReference type="Proteomes" id="UP000324091"/>
    </source>
</evidence>
<organism evidence="2 3">
    <name type="scientific">Takifugu flavidus</name>
    <name type="common">sansaifugu</name>
    <dbReference type="NCBI Taxonomy" id="433684"/>
    <lineage>
        <taxon>Eukaryota</taxon>
        <taxon>Metazoa</taxon>
        <taxon>Chordata</taxon>
        <taxon>Craniata</taxon>
        <taxon>Vertebrata</taxon>
        <taxon>Euteleostomi</taxon>
        <taxon>Actinopterygii</taxon>
        <taxon>Neopterygii</taxon>
        <taxon>Teleostei</taxon>
        <taxon>Neoteleostei</taxon>
        <taxon>Acanthomorphata</taxon>
        <taxon>Eupercaria</taxon>
        <taxon>Tetraodontiformes</taxon>
        <taxon>Tetradontoidea</taxon>
        <taxon>Tetraodontidae</taxon>
        <taxon>Takifugu</taxon>
    </lineage>
</organism>
<dbReference type="AlphaFoldDB" id="A0A5C6PNP8"/>
<sequence length="69" mass="7903">MALLTDGTQNLGSYYCLIRRRFKRRRKKRSERKGAQAWRMGGTDGGTISENLPEPKPHDFQVSVAHNDV</sequence>
<name>A0A5C6PNP8_9TELE</name>
<reference evidence="2 3" key="1">
    <citation type="submission" date="2019-04" db="EMBL/GenBank/DDBJ databases">
        <title>Chromosome genome assembly for Takifugu flavidus.</title>
        <authorList>
            <person name="Xiao S."/>
        </authorList>
    </citation>
    <scope>NUCLEOTIDE SEQUENCE [LARGE SCALE GENOMIC DNA]</scope>
    <source>
        <strain evidence="2">HTHZ2018</strain>
        <tissue evidence="2">Muscle</tissue>
    </source>
</reference>
<keyword evidence="3" id="KW-1185">Reference proteome</keyword>
<evidence type="ECO:0000313" key="2">
    <source>
        <dbReference type="EMBL" id="TWW80526.1"/>
    </source>
</evidence>